<keyword evidence="4" id="KW-0443">Lipid metabolism</keyword>
<dbReference type="CDD" id="cd00113">
    <property type="entry name" value="PLAT"/>
    <property type="match status" value="1"/>
</dbReference>
<keyword evidence="9" id="KW-1185">Reference proteome</keyword>
<dbReference type="PRINTS" id="PR00087">
    <property type="entry name" value="LIPOXYGENASE"/>
</dbReference>
<comment type="caution">
    <text evidence="5">Lacks conserved residue(s) required for the propagation of feature annotation.</text>
</comment>
<evidence type="ECO:0000256" key="1">
    <source>
        <dbReference type="ARBA" id="ARBA00022723"/>
    </source>
</evidence>
<dbReference type="InterPro" id="IPR036226">
    <property type="entry name" value="LipOase_C_sf"/>
</dbReference>
<organism evidence="8 9">
    <name type="scientific">Clytia hemisphaerica</name>
    <dbReference type="NCBI Taxonomy" id="252671"/>
    <lineage>
        <taxon>Eukaryota</taxon>
        <taxon>Metazoa</taxon>
        <taxon>Cnidaria</taxon>
        <taxon>Hydrozoa</taxon>
        <taxon>Hydroidolina</taxon>
        <taxon>Leptothecata</taxon>
        <taxon>Obeliida</taxon>
        <taxon>Clytiidae</taxon>
        <taxon>Clytia</taxon>
    </lineage>
</organism>
<dbReference type="InterPro" id="IPR013819">
    <property type="entry name" value="LipOase_C"/>
</dbReference>
<evidence type="ECO:0000256" key="2">
    <source>
        <dbReference type="ARBA" id="ARBA00022964"/>
    </source>
</evidence>
<dbReference type="InterPro" id="IPR020834">
    <property type="entry name" value="LipOase_CS"/>
</dbReference>
<accession>A0A7M5X1C5</accession>
<keyword evidence="3" id="KW-0560">Oxidoreductase</keyword>
<dbReference type="Proteomes" id="UP000594262">
    <property type="component" value="Unplaced"/>
</dbReference>
<evidence type="ECO:0000256" key="3">
    <source>
        <dbReference type="ARBA" id="ARBA00023002"/>
    </source>
</evidence>
<dbReference type="GO" id="GO:0034440">
    <property type="term" value="P:lipid oxidation"/>
    <property type="evidence" value="ECO:0007669"/>
    <property type="project" value="InterPro"/>
</dbReference>
<evidence type="ECO:0008006" key="10">
    <source>
        <dbReference type="Google" id="ProtNLM"/>
    </source>
</evidence>
<dbReference type="SUPFAM" id="SSF49723">
    <property type="entry name" value="Lipase/lipooxygenase domain (PLAT/LH2 domain)"/>
    <property type="match status" value="1"/>
</dbReference>
<feature type="domain" description="Lipoxygenase" evidence="7">
    <location>
        <begin position="126"/>
        <end position="673"/>
    </location>
</feature>
<dbReference type="GO" id="GO:0046872">
    <property type="term" value="F:metal ion binding"/>
    <property type="evidence" value="ECO:0007669"/>
    <property type="project" value="UniProtKB-KW"/>
</dbReference>
<evidence type="ECO:0000256" key="4">
    <source>
        <dbReference type="ARBA" id="ARBA00023098"/>
    </source>
</evidence>
<sequence>MFGGGHKKFRVKVTTGKAKGAGTNATINIKLIDHEGSVSESHVLDKWLHNDFEYGKIDSYTIYVEKNFGQCEHIILHRDEVGLNDSWYVEHVTVEHETEADAHFPLSRWLPANTEMQFKKFDSQLPQVVKKEHPEVYQQRQNELDQKKKDFAYAPIANKEGMPRTVTSLPPEETFHRNYIFDLLETKFTGVISQYLKKMRYEDEFASFDDMYKVYYGPLSPFTVPAGHSGWRTDEKFARLRLTGPNCTVIRGVKKDGGLPENFPVDKDNLAKHFMEGQSFQQAQDADRLFYIDFKDLDGYIAKSSGKPMVAPLALFYARMDGTLIPLAIQLFQQNADDNPIFYPPPIDDEKVWCHAKFWFGVADSNYHEPVTHLLQTHLVAGDFITCFHHMISPSHPVYKLMLPHFIFLLNINTDGMPVLTADDGAFNKILTFGLENCYDLMHKKYKTFELKNAYLKTDKEIRGVENLPNYHYMEDSEAIFEAIENYITSTIKTIYGDGDKNLEDDFEMQNFAKLLCDKTDGMRGVWGDGAFTKLDDLSKTLSTMVFILSNVHAAANFNQYDEYGYPPNLPFRLDGAPPTDKSPVTEDFLVKLFDVNVTLETLDLGRTLSLQGTNKIGIYETHYEFKPEIFQHYLNFIQALEKVSDENDAKNAKRSYPYIWLSPKIVPNSISI</sequence>
<keyword evidence="2" id="KW-0223">Dioxygenase</keyword>
<dbReference type="InterPro" id="IPR036392">
    <property type="entry name" value="PLAT/LH2_dom_sf"/>
</dbReference>
<evidence type="ECO:0000259" key="6">
    <source>
        <dbReference type="PROSITE" id="PS50095"/>
    </source>
</evidence>
<dbReference type="SUPFAM" id="SSF48484">
    <property type="entry name" value="Lipoxigenase"/>
    <property type="match status" value="1"/>
</dbReference>
<dbReference type="Gene3D" id="2.40.180.10">
    <property type="entry name" value="Catalase core domain"/>
    <property type="match status" value="1"/>
</dbReference>
<dbReference type="PANTHER" id="PTHR11771">
    <property type="entry name" value="LIPOXYGENASE"/>
    <property type="match status" value="1"/>
</dbReference>
<feature type="domain" description="PLAT" evidence="6">
    <location>
        <begin position="7"/>
        <end position="124"/>
    </location>
</feature>
<dbReference type="Gene3D" id="3.10.450.60">
    <property type="match status" value="1"/>
</dbReference>
<evidence type="ECO:0000256" key="5">
    <source>
        <dbReference type="PROSITE-ProRule" id="PRU00152"/>
    </source>
</evidence>
<dbReference type="PROSITE" id="PS51393">
    <property type="entry name" value="LIPOXYGENASE_3"/>
    <property type="match status" value="1"/>
</dbReference>
<dbReference type="EnsemblMetazoa" id="CLYHEMT016284.5">
    <property type="protein sequence ID" value="CLYHEMP016284.5"/>
    <property type="gene ID" value="CLYHEMG016284"/>
</dbReference>
<name>A0A7M5X1C5_9CNID</name>
<evidence type="ECO:0000313" key="8">
    <source>
        <dbReference type="EnsemblMetazoa" id="CLYHEMP016284.5"/>
    </source>
</evidence>
<dbReference type="InterPro" id="IPR000907">
    <property type="entry name" value="LipOase"/>
</dbReference>
<dbReference type="SMART" id="SM00308">
    <property type="entry name" value="LH2"/>
    <property type="match status" value="1"/>
</dbReference>
<reference evidence="8" key="1">
    <citation type="submission" date="2021-01" db="UniProtKB">
        <authorList>
            <consortium name="EnsemblMetazoa"/>
        </authorList>
    </citation>
    <scope>IDENTIFICATION</scope>
</reference>
<dbReference type="GO" id="GO:0016702">
    <property type="term" value="F:oxidoreductase activity, acting on single donors with incorporation of molecular oxygen, incorporation of two atoms of oxygen"/>
    <property type="evidence" value="ECO:0007669"/>
    <property type="project" value="InterPro"/>
</dbReference>
<keyword evidence="1" id="KW-0479">Metal-binding</keyword>
<proteinExistence type="predicted"/>
<dbReference type="OrthoDB" id="407298at2759"/>
<dbReference type="PROSITE" id="PS00081">
    <property type="entry name" value="LIPOXYGENASE_2"/>
    <property type="match status" value="1"/>
</dbReference>
<dbReference type="Pfam" id="PF01477">
    <property type="entry name" value="PLAT"/>
    <property type="match status" value="1"/>
</dbReference>
<dbReference type="InterPro" id="IPR001024">
    <property type="entry name" value="PLAT/LH2_dom"/>
</dbReference>
<dbReference type="AlphaFoldDB" id="A0A7M5X1C5"/>
<dbReference type="Gene3D" id="1.20.245.10">
    <property type="entry name" value="Lipoxygenase-1, Domain 5"/>
    <property type="match status" value="1"/>
</dbReference>
<evidence type="ECO:0000313" key="9">
    <source>
        <dbReference type="Proteomes" id="UP000594262"/>
    </source>
</evidence>
<protein>
    <recommendedName>
        <fullName evidence="10">Allene oxide synthase lipoxygenase protein</fullName>
    </recommendedName>
</protein>
<dbReference type="PROSITE" id="PS50095">
    <property type="entry name" value="PLAT"/>
    <property type="match status" value="1"/>
</dbReference>
<dbReference type="Pfam" id="PF00305">
    <property type="entry name" value="Lipoxygenase"/>
    <property type="match status" value="1"/>
</dbReference>
<evidence type="ECO:0000259" key="7">
    <source>
        <dbReference type="PROSITE" id="PS51393"/>
    </source>
</evidence>